<accession>D2VSP9</accession>
<feature type="transmembrane region" description="Helical" evidence="11">
    <location>
        <begin position="129"/>
        <end position="157"/>
    </location>
</feature>
<dbReference type="AlphaFoldDB" id="D2VSP9"/>
<comment type="function">
    <text evidence="11">Mannosyltransferase involved in glycosylphosphatidylinositol-anchor biosynthesis.</text>
</comment>
<proteinExistence type="inferred from homology"/>
<evidence type="ECO:0000256" key="2">
    <source>
        <dbReference type="ARBA" id="ARBA00004687"/>
    </source>
</evidence>
<dbReference type="OrthoDB" id="10252502at2759"/>
<evidence type="ECO:0000256" key="1">
    <source>
        <dbReference type="ARBA" id="ARBA00004477"/>
    </source>
</evidence>
<evidence type="ECO:0000313" key="12">
    <source>
        <dbReference type="EMBL" id="EFC40230.1"/>
    </source>
</evidence>
<keyword evidence="9 11" id="KW-1133">Transmembrane helix</keyword>
<protein>
    <recommendedName>
        <fullName evidence="11">GPI mannosyltransferase 2</fullName>
        <ecNumber evidence="11">2.4.1.-</ecNumber>
    </recommendedName>
</protein>
<dbReference type="PANTHER" id="PTHR12468:SF2">
    <property type="entry name" value="GPI MANNOSYLTRANSFERASE 2"/>
    <property type="match status" value="1"/>
</dbReference>
<keyword evidence="13" id="KW-1185">Reference proteome</keyword>
<dbReference type="FunCoup" id="D2VSP9">
    <property type="interactions" value="47"/>
</dbReference>
<evidence type="ECO:0000256" key="10">
    <source>
        <dbReference type="ARBA" id="ARBA00023136"/>
    </source>
</evidence>
<feature type="transmembrane region" description="Helical" evidence="11">
    <location>
        <begin position="88"/>
        <end position="108"/>
    </location>
</feature>
<keyword evidence="7 11" id="KW-0812">Transmembrane</keyword>
<feature type="transmembrane region" description="Helical" evidence="11">
    <location>
        <begin position="214"/>
        <end position="235"/>
    </location>
</feature>
<evidence type="ECO:0000256" key="3">
    <source>
        <dbReference type="ARBA" id="ARBA00008698"/>
    </source>
</evidence>
<dbReference type="Proteomes" id="UP000006671">
    <property type="component" value="Unassembled WGS sequence"/>
</dbReference>
<organism evidence="13">
    <name type="scientific">Naegleria gruberi</name>
    <name type="common">Amoeba</name>
    <dbReference type="NCBI Taxonomy" id="5762"/>
    <lineage>
        <taxon>Eukaryota</taxon>
        <taxon>Discoba</taxon>
        <taxon>Heterolobosea</taxon>
        <taxon>Tetramitia</taxon>
        <taxon>Eutetramitia</taxon>
        <taxon>Vahlkampfiidae</taxon>
        <taxon>Naegleria</taxon>
    </lineage>
</organism>
<evidence type="ECO:0000256" key="6">
    <source>
        <dbReference type="ARBA" id="ARBA00022679"/>
    </source>
</evidence>
<keyword evidence="5 11" id="KW-0328">Glycosyltransferase</keyword>
<comment type="subcellular location">
    <subcellularLocation>
        <location evidence="1 11">Endoplasmic reticulum membrane</location>
        <topology evidence="1 11">Multi-pass membrane protein</topology>
    </subcellularLocation>
</comment>
<dbReference type="RefSeq" id="XP_002672974.1">
    <property type="nucleotide sequence ID" value="XM_002672928.1"/>
</dbReference>
<dbReference type="InterPro" id="IPR007315">
    <property type="entry name" value="PIG-V/Gpi18"/>
</dbReference>
<dbReference type="GO" id="GO:0031501">
    <property type="term" value="C:mannosyltransferase complex"/>
    <property type="evidence" value="ECO:0007669"/>
    <property type="project" value="TreeGrafter"/>
</dbReference>
<gene>
    <name evidence="12" type="ORF">NAEGRDRAFT_81097</name>
</gene>
<dbReference type="VEuPathDB" id="AmoebaDB:NAEGRDRAFT_81097"/>
<evidence type="ECO:0000313" key="13">
    <source>
        <dbReference type="Proteomes" id="UP000006671"/>
    </source>
</evidence>
<reference evidence="12 13" key="1">
    <citation type="journal article" date="2010" name="Cell">
        <title>The genome of Naegleria gruberi illuminates early eukaryotic versatility.</title>
        <authorList>
            <person name="Fritz-Laylin L.K."/>
            <person name="Prochnik S.E."/>
            <person name="Ginger M.L."/>
            <person name="Dacks J.B."/>
            <person name="Carpenter M.L."/>
            <person name="Field M.C."/>
            <person name="Kuo A."/>
            <person name="Paredez A."/>
            <person name="Chapman J."/>
            <person name="Pham J."/>
            <person name="Shu S."/>
            <person name="Neupane R."/>
            <person name="Cipriano M."/>
            <person name="Mancuso J."/>
            <person name="Tu H."/>
            <person name="Salamov A."/>
            <person name="Lindquist E."/>
            <person name="Shapiro H."/>
            <person name="Lucas S."/>
            <person name="Grigoriev I.V."/>
            <person name="Cande W.Z."/>
            <person name="Fulton C."/>
            <person name="Rokhsar D.S."/>
            <person name="Dawson S.C."/>
        </authorList>
    </citation>
    <scope>NUCLEOTIDE SEQUENCE [LARGE SCALE GENOMIC DNA]</scope>
    <source>
        <strain evidence="12 13">NEG-M</strain>
    </source>
</reference>
<name>D2VSP9_NAEGR</name>
<dbReference type="GO" id="GO:0004376">
    <property type="term" value="F:GPI mannosyltransferase activity"/>
    <property type="evidence" value="ECO:0007669"/>
    <property type="project" value="InterPro"/>
</dbReference>
<feature type="transmembrane region" description="Helical" evidence="11">
    <location>
        <begin position="297"/>
        <end position="318"/>
    </location>
</feature>
<dbReference type="UniPathway" id="UPA00196"/>
<dbReference type="STRING" id="5762.D2VSP9"/>
<comment type="caution">
    <text evidence="11">Lacks conserved residue(s) required for the propagation of feature annotation.</text>
</comment>
<keyword evidence="6 11" id="KW-0808">Transferase</keyword>
<evidence type="ECO:0000256" key="4">
    <source>
        <dbReference type="ARBA" id="ARBA00022502"/>
    </source>
</evidence>
<comment type="similarity">
    <text evidence="3 11">Belongs to the PIGV family.</text>
</comment>
<feature type="transmembrane region" description="Helical" evidence="11">
    <location>
        <begin position="163"/>
        <end position="193"/>
    </location>
</feature>
<comment type="pathway">
    <text evidence="2 11">Glycolipid biosynthesis; glycosylphosphatidylinositol-anchor biosynthesis.</text>
</comment>
<dbReference type="EMBL" id="GG738894">
    <property type="protein sequence ID" value="EFC40230.1"/>
    <property type="molecule type" value="Genomic_DNA"/>
</dbReference>
<dbReference type="PANTHER" id="PTHR12468">
    <property type="entry name" value="GPI MANNOSYLTRANSFERASE 2"/>
    <property type="match status" value="1"/>
</dbReference>
<dbReference type="eggNOG" id="KOG2647">
    <property type="taxonomic scope" value="Eukaryota"/>
</dbReference>
<keyword evidence="10 11" id="KW-0472">Membrane</keyword>
<keyword evidence="8 11" id="KW-0256">Endoplasmic reticulum</keyword>
<dbReference type="EC" id="2.4.1.-" evidence="11"/>
<dbReference type="Pfam" id="PF04188">
    <property type="entry name" value="Mannosyl_trans2"/>
    <property type="match status" value="1"/>
</dbReference>
<evidence type="ECO:0000256" key="5">
    <source>
        <dbReference type="ARBA" id="ARBA00022676"/>
    </source>
</evidence>
<evidence type="ECO:0000256" key="11">
    <source>
        <dbReference type="RuleBase" id="RU363112"/>
    </source>
</evidence>
<evidence type="ECO:0000256" key="7">
    <source>
        <dbReference type="ARBA" id="ARBA00022692"/>
    </source>
</evidence>
<dbReference type="GeneID" id="8860049"/>
<evidence type="ECO:0000256" key="8">
    <source>
        <dbReference type="ARBA" id="ARBA00022824"/>
    </source>
</evidence>
<dbReference type="GO" id="GO:0000009">
    <property type="term" value="F:alpha-1,6-mannosyltransferase activity"/>
    <property type="evidence" value="ECO:0007669"/>
    <property type="project" value="InterPro"/>
</dbReference>
<dbReference type="GO" id="GO:0006506">
    <property type="term" value="P:GPI anchor biosynthetic process"/>
    <property type="evidence" value="ECO:0007669"/>
    <property type="project" value="UniProtKB-UniPathway"/>
</dbReference>
<keyword evidence="4 11" id="KW-0337">GPI-anchor biosynthesis</keyword>
<sequence>MSSLNNSSSTTNYIDYETNSNQFFGKGFAHWDSVFFMRIAKVGYYEYENFFAFFPLFPFSVRYLTLFVVQPVREFLFSGSQLHHVDDYVISGVLISNICFIISVYVFIKLTKELFGNNWKLIKISTLLYIINPATVFMSVAYTESMFSLFSLLGMYFHAKKRHVLSCLFFCLATATRGNGIALCGFYIYQFIFDQFNLWKNRKSEDRISKLFKYFLFDFVKYIIVGCASVMLPYLLFQYYGYISFCTAQNGLSSPIGKDYISKYHPWCQSTLPHLYGYVQSKYWNVGLFKYYEFKQIPNFLLASPMILISLTAIYQYFSHDKMRFISIGLFPTHPQEKSLFETNNQIFVY</sequence>
<feature type="transmembrane region" description="Helical" evidence="11">
    <location>
        <begin position="47"/>
        <end position="68"/>
    </location>
</feature>
<dbReference type="OMA" id="WDVEWFL"/>
<feature type="non-terminal residue" evidence="12">
    <location>
        <position position="350"/>
    </location>
</feature>
<dbReference type="GO" id="GO:0005789">
    <property type="term" value="C:endoplasmic reticulum membrane"/>
    <property type="evidence" value="ECO:0007669"/>
    <property type="project" value="UniProtKB-SubCell"/>
</dbReference>
<dbReference type="KEGG" id="ngr:NAEGRDRAFT_81097"/>
<evidence type="ECO:0000256" key="9">
    <source>
        <dbReference type="ARBA" id="ARBA00022989"/>
    </source>
</evidence>
<dbReference type="InParanoid" id="D2VSP9"/>